<protein>
    <recommendedName>
        <fullName evidence="1">Endonuclease/exonuclease/phosphatase domain-containing protein</fullName>
    </recommendedName>
</protein>
<sequence length="169" mass="19002">MSVYNISDKGVVDFEGTSNRVIWADLITDRGKIRVINCHLQTTGLARASKNGTNFLKRINELMENNKIRATQAEAVKVIINSTPFPVVVCGDFNDTPSSYTYTTIKGENMTDGFRQAGSGFAGTYKGISGLFRIDYIFHSDHFRSIRYRTPETNHSDHKPVISELVYKN</sequence>
<organism evidence="2">
    <name type="scientific">bioreactor metagenome</name>
    <dbReference type="NCBI Taxonomy" id="1076179"/>
    <lineage>
        <taxon>unclassified sequences</taxon>
        <taxon>metagenomes</taxon>
        <taxon>ecological metagenomes</taxon>
    </lineage>
</organism>
<gene>
    <name evidence="2" type="ORF">SDC9_43040</name>
</gene>
<reference evidence="2" key="1">
    <citation type="submission" date="2019-08" db="EMBL/GenBank/DDBJ databases">
        <authorList>
            <person name="Kucharzyk K."/>
            <person name="Murdoch R.W."/>
            <person name="Higgins S."/>
            <person name="Loffler F."/>
        </authorList>
    </citation>
    <scope>NUCLEOTIDE SEQUENCE</scope>
</reference>
<evidence type="ECO:0000313" key="2">
    <source>
        <dbReference type="EMBL" id="MPL96856.1"/>
    </source>
</evidence>
<proteinExistence type="predicted"/>
<name>A0A644W032_9ZZZZ</name>
<comment type="caution">
    <text evidence="2">The sequence shown here is derived from an EMBL/GenBank/DDBJ whole genome shotgun (WGS) entry which is preliminary data.</text>
</comment>
<dbReference type="InterPro" id="IPR005135">
    <property type="entry name" value="Endo/exonuclease/phosphatase"/>
</dbReference>
<dbReference type="Gene3D" id="3.60.10.10">
    <property type="entry name" value="Endonuclease/exonuclease/phosphatase"/>
    <property type="match status" value="1"/>
</dbReference>
<feature type="domain" description="Endonuclease/exonuclease/phosphatase" evidence="1">
    <location>
        <begin position="68"/>
        <end position="158"/>
    </location>
</feature>
<dbReference type="InterPro" id="IPR036691">
    <property type="entry name" value="Endo/exonu/phosph_ase_sf"/>
</dbReference>
<dbReference type="Pfam" id="PF03372">
    <property type="entry name" value="Exo_endo_phos"/>
    <property type="match status" value="1"/>
</dbReference>
<dbReference type="EMBL" id="VSSQ01000529">
    <property type="protein sequence ID" value="MPL96856.1"/>
    <property type="molecule type" value="Genomic_DNA"/>
</dbReference>
<dbReference type="AlphaFoldDB" id="A0A644W032"/>
<accession>A0A644W032</accession>
<evidence type="ECO:0000259" key="1">
    <source>
        <dbReference type="Pfam" id="PF03372"/>
    </source>
</evidence>
<dbReference type="GO" id="GO:0003824">
    <property type="term" value="F:catalytic activity"/>
    <property type="evidence" value="ECO:0007669"/>
    <property type="project" value="InterPro"/>
</dbReference>
<dbReference type="SUPFAM" id="SSF56219">
    <property type="entry name" value="DNase I-like"/>
    <property type="match status" value="1"/>
</dbReference>